<dbReference type="Pfam" id="PF13579">
    <property type="entry name" value="Glyco_trans_4_4"/>
    <property type="match status" value="1"/>
</dbReference>
<dbReference type="EC" id="2.4.1.250" evidence="2"/>
<feature type="domain" description="Glycosyltransferase subfamily 4-like N-terminal" evidence="1">
    <location>
        <begin position="15"/>
        <end position="207"/>
    </location>
</feature>
<dbReference type="CDD" id="cd03794">
    <property type="entry name" value="GT4_WbuB-like"/>
    <property type="match status" value="1"/>
</dbReference>
<comment type="caution">
    <text evidence="2">The sequence shown here is derived from an EMBL/GenBank/DDBJ whole genome shotgun (WGS) entry which is preliminary data.</text>
</comment>
<organism evidence="2">
    <name type="scientific">mine drainage metagenome</name>
    <dbReference type="NCBI Taxonomy" id="410659"/>
    <lineage>
        <taxon>unclassified sequences</taxon>
        <taxon>metagenomes</taxon>
        <taxon>ecological metagenomes</taxon>
    </lineage>
</organism>
<sequence length="422" mass="45783">MRILIHGINFVPELTGIGKYTGEMAQWLAARGHQVKVVTAPPYYPQWRVGDGYSGRRWSRECRTFAGGGRIEVIRCPLWVPRVPGGMRRLLHLASFVLASLPVMLAQIAWRPDLVWVVEPALLCAPQAWITARAAGARAWLHVQDFEVDAAFELGLLRGERSRRAVLRVERWLLARFDSVSTISPRMVERLLAKGVAPQRATLFPNWVDLDRITPQPTAAQGGVNAWRVRLGLGSQHIVALYSGNMGAKQGIEVLSGVARRLAAYRDIVLVLCGEGAARASLESKCAGLGNVRFLDLQPLGELNELLNMADMHLLPQRADAADLVMPSKLTGMLASGRPVIAAARAGTALGDAVRDCGIVVEPEQPQAMAAAIAALAIDAPRRHALGVAARLLAEGSLGRDAVLVPVERAMYALCMAQEPRP</sequence>
<dbReference type="SUPFAM" id="SSF53756">
    <property type="entry name" value="UDP-Glycosyltransferase/glycogen phosphorylase"/>
    <property type="match status" value="1"/>
</dbReference>
<keyword evidence="2" id="KW-0328">Glycosyltransferase</keyword>
<dbReference type="EMBL" id="MLJW01000310">
    <property type="protein sequence ID" value="OIQ89956.1"/>
    <property type="molecule type" value="Genomic_DNA"/>
</dbReference>
<dbReference type="PANTHER" id="PTHR45947">
    <property type="entry name" value="SULFOQUINOVOSYL TRANSFERASE SQD2"/>
    <property type="match status" value="1"/>
</dbReference>
<dbReference type="NCBIfam" id="NF007640">
    <property type="entry name" value="PRK10307.1"/>
    <property type="match status" value="1"/>
</dbReference>
<proteinExistence type="predicted"/>
<protein>
    <submittedName>
        <fullName evidence="2">D-inositol-3-phosphate glycosyltransferase</fullName>
        <ecNumber evidence="2">2.4.1.250</ecNumber>
    </submittedName>
</protein>
<keyword evidence="2" id="KW-0808">Transferase</keyword>
<name>A0A1J5RCW0_9ZZZZ</name>
<dbReference type="AlphaFoldDB" id="A0A1J5RCW0"/>
<reference evidence="2" key="1">
    <citation type="submission" date="2016-10" db="EMBL/GenBank/DDBJ databases">
        <title>Sequence of Gallionella enrichment culture.</title>
        <authorList>
            <person name="Poehlein A."/>
            <person name="Muehling M."/>
            <person name="Daniel R."/>
        </authorList>
    </citation>
    <scope>NUCLEOTIDE SEQUENCE</scope>
</reference>
<evidence type="ECO:0000259" key="1">
    <source>
        <dbReference type="Pfam" id="PF13579"/>
    </source>
</evidence>
<dbReference type="PANTHER" id="PTHR45947:SF3">
    <property type="entry name" value="SULFOQUINOVOSYL TRANSFERASE SQD2"/>
    <property type="match status" value="1"/>
</dbReference>
<dbReference type="GO" id="GO:0102710">
    <property type="term" value="F:D-inositol-3-phosphate glycosyltransferase activity"/>
    <property type="evidence" value="ECO:0007669"/>
    <property type="project" value="UniProtKB-EC"/>
</dbReference>
<accession>A0A1J5RCW0</accession>
<gene>
    <name evidence="2" type="primary">mshA_20</name>
    <name evidence="2" type="ORF">GALL_281490</name>
</gene>
<dbReference type="InterPro" id="IPR028098">
    <property type="entry name" value="Glyco_trans_4-like_N"/>
</dbReference>
<dbReference type="InterPro" id="IPR050194">
    <property type="entry name" value="Glycosyltransferase_grp1"/>
</dbReference>
<dbReference type="Pfam" id="PF13692">
    <property type="entry name" value="Glyco_trans_1_4"/>
    <property type="match status" value="1"/>
</dbReference>
<evidence type="ECO:0000313" key="2">
    <source>
        <dbReference type="EMBL" id="OIQ89956.1"/>
    </source>
</evidence>
<dbReference type="Gene3D" id="3.40.50.2000">
    <property type="entry name" value="Glycogen Phosphorylase B"/>
    <property type="match status" value="2"/>
</dbReference>